<comment type="subcellular location">
    <subcellularLocation>
        <location evidence="1">Secreted</location>
    </subcellularLocation>
</comment>
<dbReference type="STRING" id="112498.A0A2D3VBK1"/>
<sequence length="241" mass="26706">MKKSFLAACLLSITTAIPHQIRNEACTITHQPGFNSNPATHQLISGNLTRTYAVNVPESYNDNLGKAWPMIIDYHGNLGNPEDQYRNSEYYKYPQGQEYLVIYPLGVEKHWQGPTYALPTVNDLLFTVDLLTHLQSTYCIDPLRIYASGKSNGAGFVNLLACSPQGDFFAAFAMAAAALYTDTSLTSCMPTTNKRRKILEAHGLQDATIPYHPTAPGSGGPLPDIGEWVGWWGGEELWEKY</sequence>
<dbReference type="Proteomes" id="UP000225277">
    <property type="component" value="Unassembled WGS sequence"/>
</dbReference>
<evidence type="ECO:0000256" key="9">
    <source>
        <dbReference type="ARBA" id="ARBA00034075"/>
    </source>
</evidence>
<dbReference type="GeneID" id="35602052"/>
<dbReference type="RefSeq" id="XP_023627955.1">
    <property type="nucleotide sequence ID" value="XM_023772187.1"/>
</dbReference>
<evidence type="ECO:0000256" key="10">
    <source>
        <dbReference type="SAM" id="SignalP"/>
    </source>
</evidence>
<evidence type="ECO:0000256" key="3">
    <source>
        <dbReference type="ARBA" id="ARBA00022525"/>
    </source>
</evidence>
<keyword evidence="12" id="KW-1185">Reference proteome</keyword>
<feature type="signal peptide" evidence="10">
    <location>
        <begin position="1"/>
        <end position="16"/>
    </location>
</feature>
<keyword evidence="6" id="KW-0378">Hydrolase</keyword>
<protein>
    <recommendedName>
        <fullName evidence="2">feruloyl esterase</fullName>
        <ecNumber evidence="2">3.1.1.73</ecNumber>
    </recommendedName>
</protein>
<dbReference type="OrthoDB" id="424610at2759"/>
<keyword evidence="4" id="KW-0858">Xylan degradation</keyword>
<keyword evidence="3" id="KW-0964">Secreted</keyword>
<keyword evidence="7" id="KW-0119">Carbohydrate metabolism</keyword>
<dbReference type="EC" id="3.1.1.73" evidence="2"/>
<dbReference type="GO" id="GO:0005576">
    <property type="term" value="C:extracellular region"/>
    <property type="evidence" value="ECO:0007669"/>
    <property type="project" value="UniProtKB-SubCell"/>
</dbReference>
<evidence type="ECO:0000256" key="4">
    <source>
        <dbReference type="ARBA" id="ARBA00022651"/>
    </source>
</evidence>
<proteinExistence type="predicted"/>
<evidence type="ECO:0000313" key="12">
    <source>
        <dbReference type="Proteomes" id="UP000225277"/>
    </source>
</evidence>
<reference evidence="11 12" key="1">
    <citation type="submission" date="2016-03" db="EMBL/GenBank/DDBJ databases">
        <authorList>
            <person name="Ploux O."/>
        </authorList>
    </citation>
    <scope>NUCLEOTIDE SEQUENCE [LARGE SCALE GENOMIC DNA]</scope>
    <source>
        <strain evidence="11 12">URUG2</strain>
    </source>
</reference>
<evidence type="ECO:0000256" key="7">
    <source>
        <dbReference type="ARBA" id="ARBA00023277"/>
    </source>
</evidence>
<evidence type="ECO:0000313" key="11">
    <source>
        <dbReference type="EMBL" id="CZT21066.1"/>
    </source>
</evidence>
<dbReference type="Gene3D" id="3.40.50.1820">
    <property type="entry name" value="alpha/beta hydrolase"/>
    <property type="match status" value="1"/>
</dbReference>
<dbReference type="GO" id="GO:0030600">
    <property type="term" value="F:feruloyl esterase activity"/>
    <property type="evidence" value="ECO:0007669"/>
    <property type="project" value="UniProtKB-EC"/>
</dbReference>
<dbReference type="PANTHER" id="PTHR38050">
    <property type="match status" value="1"/>
</dbReference>
<keyword evidence="8" id="KW-0624">Polysaccharide degradation</keyword>
<evidence type="ECO:0000256" key="2">
    <source>
        <dbReference type="ARBA" id="ARBA00013091"/>
    </source>
</evidence>
<dbReference type="AlphaFoldDB" id="A0A2D3VBK1"/>
<dbReference type="InterPro" id="IPR043595">
    <property type="entry name" value="FaeB/C/D"/>
</dbReference>
<evidence type="ECO:0000256" key="1">
    <source>
        <dbReference type="ARBA" id="ARBA00004613"/>
    </source>
</evidence>
<evidence type="ECO:0000256" key="5">
    <source>
        <dbReference type="ARBA" id="ARBA00022729"/>
    </source>
</evidence>
<dbReference type="InterPro" id="IPR029058">
    <property type="entry name" value="AB_hydrolase_fold"/>
</dbReference>
<feature type="chain" id="PRO_5013810505" description="feruloyl esterase" evidence="10">
    <location>
        <begin position="17"/>
        <end position="241"/>
    </location>
</feature>
<gene>
    <name evidence="11" type="ORF">RCC_06927</name>
</gene>
<dbReference type="GO" id="GO:0045493">
    <property type="term" value="P:xylan catabolic process"/>
    <property type="evidence" value="ECO:0007669"/>
    <property type="project" value="UniProtKB-KW"/>
</dbReference>
<keyword evidence="5 10" id="KW-0732">Signal</keyword>
<evidence type="ECO:0000256" key="6">
    <source>
        <dbReference type="ARBA" id="ARBA00022801"/>
    </source>
</evidence>
<dbReference type="EMBL" id="FJUY01000010">
    <property type="protein sequence ID" value="CZT21066.1"/>
    <property type="molecule type" value="Genomic_DNA"/>
</dbReference>
<organism evidence="11 12">
    <name type="scientific">Ramularia collo-cygni</name>
    <dbReference type="NCBI Taxonomy" id="112498"/>
    <lineage>
        <taxon>Eukaryota</taxon>
        <taxon>Fungi</taxon>
        <taxon>Dikarya</taxon>
        <taxon>Ascomycota</taxon>
        <taxon>Pezizomycotina</taxon>
        <taxon>Dothideomycetes</taxon>
        <taxon>Dothideomycetidae</taxon>
        <taxon>Mycosphaerellales</taxon>
        <taxon>Mycosphaerellaceae</taxon>
        <taxon>Ramularia</taxon>
    </lineage>
</organism>
<accession>A0A2D3VBK1</accession>
<dbReference type="PANTHER" id="PTHR38050:SF2">
    <property type="entry name" value="FERULOYL ESTERASE C-RELATED"/>
    <property type="match status" value="1"/>
</dbReference>
<dbReference type="SUPFAM" id="SSF53474">
    <property type="entry name" value="alpha/beta-Hydrolases"/>
    <property type="match status" value="1"/>
</dbReference>
<evidence type="ECO:0000256" key="8">
    <source>
        <dbReference type="ARBA" id="ARBA00023326"/>
    </source>
</evidence>
<comment type="catalytic activity">
    <reaction evidence="9">
        <text>feruloyl-polysaccharide + H2O = ferulate + polysaccharide.</text>
        <dbReference type="EC" id="3.1.1.73"/>
    </reaction>
</comment>
<name>A0A2D3VBK1_9PEZI</name>